<dbReference type="AlphaFoldDB" id="A0A2A9HIT3"/>
<dbReference type="GO" id="GO:0008410">
    <property type="term" value="F:CoA-transferase activity"/>
    <property type="evidence" value="ECO:0007669"/>
    <property type="project" value="TreeGrafter"/>
</dbReference>
<dbReference type="InterPro" id="IPR023606">
    <property type="entry name" value="CoA-Trfase_III_dom_1_sf"/>
</dbReference>
<dbReference type="PANTHER" id="PTHR48207:SF3">
    <property type="entry name" value="SUCCINATE--HYDROXYMETHYLGLUTARATE COA-TRANSFERASE"/>
    <property type="match status" value="1"/>
</dbReference>
<gene>
    <name evidence="2" type="ORF">A9A59_2198</name>
</gene>
<dbReference type="Gene3D" id="3.40.50.10540">
    <property type="entry name" value="Crotonobetainyl-coa:carnitine coa-transferase, domain 1"/>
    <property type="match status" value="1"/>
</dbReference>
<dbReference type="RefSeq" id="WP_098504297.1">
    <property type="nucleotide sequence ID" value="NZ_PDJQ01000001.1"/>
</dbReference>
<comment type="caution">
    <text evidence="2">The sequence shown here is derived from an EMBL/GenBank/DDBJ whole genome shotgun (WGS) entry which is preliminary data.</text>
</comment>
<reference evidence="2 3" key="1">
    <citation type="submission" date="2017-09" db="EMBL/GenBank/DDBJ databases">
        <title>Sequencing the genomes of two abundant thermophiles in Great Basin hot springs: Thermocrinis jamiesonii and novel Chloroflexi Thermoflexus hugenholtzii.</title>
        <authorList>
            <person name="Hedlund B."/>
        </authorList>
    </citation>
    <scope>NUCLEOTIDE SEQUENCE [LARGE SCALE GENOMIC DNA]</scope>
    <source>
        <strain evidence="2 3">G233</strain>
    </source>
</reference>
<protein>
    <submittedName>
        <fullName evidence="2">Benzylsuccinate CoA-transferase BbsE subunit/formyl-CoA transferase/succinyl-CoA--D-citramalate CoA-transferase</fullName>
    </submittedName>
</protein>
<name>A0A2A9HIT3_TEPT2</name>
<dbReference type="Pfam" id="PF02515">
    <property type="entry name" value="CoA_transf_3"/>
    <property type="match status" value="1"/>
</dbReference>
<evidence type="ECO:0000313" key="3">
    <source>
        <dbReference type="Proteomes" id="UP000223071"/>
    </source>
</evidence>
<proteinExistence type="predicted"/>
<accession>A0A2A9HIT3</accession>
<dbReference type="Gene3D" id="3.30.1540.10">
    <property type="entry name" value="formyl-coa transferase, domain 3"/>
    <property type="match status" value="1"/>
</dbReference>
<dbReference type="InterPro" id="IPR003673">
    <property type="entry name" value="CoA-Trfase_fam_III"/>
</dbReference>
<organism evidence="2 3">
    <name type="scientific">Tepidiforma thermophila (strain KCTC 52669 / CGMCC 1.13589 / G233)</name>
    <dbReference type="NCBI Taxonomy" id="2761530"/>
    <lineage>
        <taxon>Bacteria</taxon>
        <taxon>Bacillati</taxon>
        <taxon>Chloroflexota</taxon>
        <taxon>Tepidiformia</taxon>
        <taxon>Tepidiformales</taxon>
        <taxon>Tepidiformaceae</taxon>
        <taxon>Tepidiforma</taxon>
    </lineage>
</organism>
<sequence>MNPERPPVPLPHPSGPLAGYRVLDLADEKGQLGARLLAELGADVIKVEPPRDGDPGRQHAPFFRNEAGTETSLFWWTMNAGKRSITLQLKLEAGRELFHRLVAISDIVIETTMPGEAAALGLDYPTIERINPSAILVSITGFGQDGPYARWHATDIVGAAMGGLMYLNGDPERGPVRTTVPQAYTQVNVQAMVGALVALYARGVNGGIGQHVDVSMQEAVANAMDNAQQTWDIRRVNASGPGLYRNAAGVRTARYLFETADGWVAALQAGGLIGPNANAIIDWLAEHGEARGLDSQEWRTRLTSGQPLSPEDRKYVEATMAAFCRTRKKEELVEEAQRRGAGWAPVLSPREIVENRQLAARDYWVRVAHEDIGQSFTYPGPPFRLSATPWQQRGRAPHLGEHNDEVYCGLLGLEPQELRRLRLRMVI</sequence>
<keyword evidence="3" id="KW-1185">Reference proteome</keyword>
<evidence type="ECO:0000313" key="2">
    <source>
        <dbReference type="EMBL" id="PFG74945.1"/>
    </source>
</evidence>
<evidence type="ECO:0000256" key="1">
    <source>
        <dbReference type="ARBA" id="ARBA00022679"/>
    </source>
</evidence>
<dbReference type="Proteomes" id="UP000223071">
    <property type="component" value="Unassembled WGS sequence"/>
</dbReference>
<dbReference type="InterPro" id="IPR050483">
    <property type="entry name" value="CoA-transferase_III_domain"/>
</dbReference>
<dbReference type="EMBL" id="PDJQ01000001">
    <property type="protein sequence ID" value="PFG74945.1"/>
    <property type="molecule type" value="Genomic_DNA"/>
</dbReference>
<dbReference type="PANTHER" id="PTHR48207">
    <property type="entry name" value="SUCCINATE--HYDROXYMETHYLGLUTARATE COA-TRANSFERASE"/>
    <property type="match status" value="1"/>
</dbReference>
<dbReference type="InterPro" id="IPR044855">
    <property type="entry name" value="CoA-Trfase_III_dom3_sf"/>
</dbReference>
<keyword evidence="1 2" id="KW-0808">Transferase</keyword>
<dbReference type="SUPFAM" id="SSF89796">
    <property type="entry name" value="CoA-transferase family III (CaiB/BaiF)"/>
    <property type="match status" value="1"/>
</dbReference>